<keyword evidence="2" id="KW-0547">Nucleotide-binding</keyword>
<gene>
    <name evidence="2" type="ordered locus">LFML04_0041</name>
</gene>
<evidence type="ECO:0000313" key="2">
    <source>
        <dbReference type="EMBL" id="AFS52295.1"/>
    </source>
</evidence>
<dbReference type="STRING" id="1048260.LFML04_0041"/>
<dbReference type="PATRIC" id="fig|1048260.3.peg.43"/>
<keyword evidence="2" id="KW-0378">Hydrolase</keyword>
<dbReference type="Proteomes" id="UP000006177">
    <property type="component" value="Chromosome"/>
</dbReference>
<protein>
    <submittedName>
        <fullName evidence="2">DNA or RNA helicase of superfamily II</fullName>
    </submittedName>
</protein>
<proteinExistence type="predicted"/>
<dbReference type="HOGENOM" id="CLU_1419908_0_0_0"/>
<dbReference type="RefSeq" id="WP_014959819.1">
    <property type="nucleotide sequence ID" value="NC_018649.1"/>
</dbReference>
<keyword evidence="2" id="KW-0347">Helicase</keyword>
<dbReference type="GO" id="GO:0004386">
    <property type="term" value="F:helicase activity"/>
    <property type="evidence" value="ECO:0007669"/>
    <property type="project" value="UniProtKB-KW"/>
</dbReference>
<keyword evidence="2" id="KW-0067">ATP-binding</keyword>
<evidence type="ECO:0000256" key="1">
    <source>
        <dbReference type="SAM" id="MobiDB-lite"/>
    </source>
</evidence>
<accession>J9Z734</accession>
<evidence type="ECO:0000313" key="3">
    <source>
        <dbReference type="Proteomes" id="UP000006177"/>
    </source>
</evidence>
<dbReference type="AlphaFoldDB" id="J9Z734"/>
<sequence>MSSPEEDPLSPGLYERLGDRVSVDSEELPFLLSRYLEKRLLSALRTLSGESPDNLRIAFANRILALMAASSGESPPELFSPAAMLVSVPPVSSGGFSVLEPPLTGLSESTLLTGAPDDPSLASELDKEIRSADRIDILTVPSGEPSDDRDLGIGLSPPGASFSGKRPAGGPDVRAIPTQNPRFRGIRRRRA</sequence>
<organism evidence="2 3">
    <name type="scientific">Leptospirillum ferriphilum (strain ML-04)</name>
    <dbReference type="NCBI Taxonomy" id="1048260"/>
    <lineage>
        <taxon>Bacteria</taxon>
        <taxon>Pseudomonadati</taxon>
        <taxon>Nitrospirota</taxon>
        <taxon>Nitrospiria</taxon>
        <taxon>Nitrospirales</taxon>
        <taxon>Nitrospiraceae</taxon>
        <taxon>Leptospirillum</taxon>
    </lineage>
</organism>
<name>J9Z734_LEPFM</name>
<dbReference type="KEGG" id="lfi:LFML04_0041"/>
<dbReference type="EMBL" id="CP002919">
    <property type="protein sequence ID" value="AFS52295.1"/>
    <property type="molecule type" value="Genomic_DNA"/>
</dbReference>
<feature type="region of interest" description="Disordered" evidence="1">
    <location>
        <begin position="139"/>
        <end position="191"/>
    </location>
</feature>
<reference evidence="2 3" key="1">
    <citation type="journal article" date="2011" name="J. Microbiol.">
        <title>Complete genome of Leptospirillum ferriphilum ML-04 provides insight into its physiology and environmental adaptation.</title>
        <authorList>
            <person name="Mi S."/>
            <person name="Song J."/>
            <person name="Lin J."/>
            <person name="Che Y."/>
            <person name="Zheng H."/>
            <person name="Lin J."/>
        </authorList>
    </citation>
    <scope>NUCLEOTIDE SEQUENCE [LARGE SCALE GENOMIC DNA]</scope>
    <source>
        <strain evidence="2 3">ML-04</strain>
    </source>
</reference>